<evidence type="ECO:0000313" key="4">
    <source>
        <dbReference type="EMBL" id="KRL58533.1"/>
    </source>
</evidence>
<accession>A0A0R1RX13</accession>
<evidence type="ECO:0000256" key="1">
    <source>
        <dbReference type="ARBA" id="ARBA00022801"/>
    </source>
</evidence>
<dbReference type="InterPro" id="IPR008928">
    <property type="entry name" value="6-hairpin_glycosidase_sf"/>
</dbReference>
<gene>
    <name evidence="4" type="ORF">FC69_GL000403</name>
</gene>
<comment type="similarity">
    <text evidence="2">Belongs to the glycosyl hydrolase 88 family.</text>
</comment>
<feature type="binding site" evidence="3">
    <location>
        <position position="185"/>
    </location>
    <ligand>
        <name>substrate</name>
    </ligand>
</feature>
<comment type="caution">
    <text evidence="4">The sequence shown here is derived from an EMBL/GenBank/DDBJ whole genome shotgun (WGS) entry which is preliminary data.</text>
</comment>
<evidence type="ECO:0000313" key="5">
    <source>
        <dbReference type="Proteomes" id="UP000051264"/>
    </source>
</evidence>
<dbReference type="Pfam" id="PF07470">
    <property type="entry name" value="Glyco_hydro_88"/>
    <property type="match status" value="1"/>
</dbReference>
<dbReference type="GO" id="GO:0052757">
    <property type="term" value="F:chondroitin hydrolase activity"/>
    <property type="evidence" value="ECO:0007669"/>
    <property type="project" value="TreeGrafter"/>
</dbReference>
<feature type="binding site" evidence="3">
    <location>
        <position position="59"/>
    </location>
    <ligand>
        <name>substrate</name>
    </ligand>
</feature>
<dbReference type="AlphaFoldDB" id="A0A0R1RX13"/>
<dbReference type="InterPro" id="IPR010905">
    <property type="entry name" value="Glyco_hydro_88"/>
</dbReference>
<evidence type="ECO:0000256" key="2">
    <source>
        <dbReference type="ARBA" id="ARBA00038358"/>
    </source>
</evidence>
<reference evidence="4 5" key="1">
    <citation type="journal article" date="2015" name="Genome Announc.">
        <title>Expanding the biotechnology potential of lactobacilli through comparative genomics of 213 strains and associated genera.</title>
        <authorList>
            <person name="Sun Z."/>
            <person name="Harris H.M."/>
            <person name="McCann A."/>
            <person name="Guo C."/>
            <person name="Argimon S."/>
            <person name="Zhang W."/>
            <person name="Yang X."/>
            <person name="Jeffery I.B."/>
            <person name="Cooney J.C."/>
            <person name="Kagawa T.F."/>
            <person name="Liu W."/>
            <person name="Song Y."/>
            <person name="Salvetti E."/>
            <person name="Wrobel A."/>
            <person name="Rasinkangas P."/>
            <person name="Parkhill J."/>
            <person name="Rea M.C."/>
            <person name="O'Sullivan O."/>
            <person name="Ritari J."/>
            <person name="Douillard F.P."/>
            <person name="Paul Ross R."/>
            <person name="Yang R."/>
            <person name="Briner A.E."/>
            <person name="Felis G.E."/>
            <person name="de Vos W.M."/>
            <person name="Barrangou R."/>
            <person name="Klaenhammer T.R."/>
            <person name="Caufield P.W."/>
            <person name="Cui Y."/>
            <person name="Zhang H."/>
            <person name="O'Toole P.W."/>
        </authorList>
    </citation>
    <scope>NUCLEOTIDE SEQUENCE [LARGE SCALE GENOMIC DNA]</scope>
    <source>
        <strain evidence="4 5">DSM 14340</strain>
    </source>
</reference>
<dbReference type="PATRIC" id="fig|1423747.3.peg.411"/>
<dbReference type="Gene3D" id="1.50.10.10">
    <property type="match status" value="1"/>
</dbReference>
<dbReference type="GO" id="GO:0000272">
    <property type="term" value="P:polysaccharide catabolic process"/>
    <property type="evidence" value="ECO:0007669"/>
    <property type="project" value="TreeGrafter"/>
</dbReference>
<dbReference type="PANTHER" id="PTHR36845:SF1">
    <property type="entry name" value="HYDROLASE, PUTATIVE (AFU_ORTHOLOGUE AFUA_7G05090)-RELATED"/>
    <property type="match status" value="1"/>
</dbReference>
<keyword evidence="1 4" id="KW-0378">Hydrolase</keyword>
<dbReference type="EMBL" id="AZEX01000070">
    <property type="protein sequence ID" value="KRL58533.1"/>
    <property type="molecule type" value="Genomic_DNA"/>
</dbReference>
<protein>
    <submittedName>
        <fullName evidence="4">Family 88 glycosyl hydrolase</fullName>
    </submittedName>
</protein>
<dbReference type="Proteomes" id="UP000051264">
    <property type="component" value="Unassembled WGS sequence"/>
</dbReference>
<evidence type="ECO:0000256" key="3">
    <source>
        <dbReference type="PIRSR" id="PIRSR610905-2"/>
    </source>
</evidence>
<dbReference type="InterPro" id="IPR012341">
    <property type="entry name" value="6hp_glycosidase-like_sf"/>
</dbReference>
<name>A0A0R1RX13_9LACO</name>
<feature type="binding site" evidence="3">
    <location>
        <position position="71"/>
    </location>
    <ligand>
        <name>substrate</name>
    </ligand>
</feature>
<dbReference type="PANTHER" id="PTHR36845">
    <property type="entry name" value="HYDROLASE, PUTATIVE (AFU_ORTHOLOGUE AFUA_7G05090)-RELATED"/>
    <property type="match status" value="1"/>
</dbReference>
<feature type="binding site" evidence="3">
    <location>
        <position position="182"/>
    </location>
    <ligand>
        <name>substrate</name>
    </ligand>
</feature>
<proteinExistence type="inferred from homology"/>
<dbReference type="SUPFAM" id="SSF48208">
    <property type="entry name" value="Six-hairpin glycosidases"/>
    <property type="match status" value="1"/>
</dbReference>
<dbReference type="eggNOG" id="COG4225">
    <property type="taxonomic scope" value="Bacteria"/>
</dbReference>
<sequence length="216" mass="24756">MLNLPLLFEASEISDKNEYKDVGIKHYSQVISNIIRADFSTCHTFYFDPVSGNPLHGATSQGYSDDSCWSRGQAWILLGMPLYKKYFPATNEKNLYQNILNYYLQHIPEDAIPYWDLIFTDSDKEPKDSSAAAIMACGMLEAKKQDYESKGDDIAKGILKVLSENYATQDYEDGLLKHGVYSYASSKGIDEANLWGDYFYMEALMRLYNPDWGTYW</sequence>
<feature type="binding site" evidence="3">
    <location>
        <position position="57"/>
    </location>
    <ligand>
        <name>substrate</name>
    </ligand>
</feature>
<feature type="binding site" evidence="3">
    <location>
        <position position="75"/>
    </location>
    <ligand>
        <name>substrate</name>
    </ligand>
</feature>
<dbReference type="InterPro" id="IPR052369">
    <property type="entry name" value="UG_Glycosaminoglycan_Hydrolase"/>
</dbReference>
<dbReference type="STRING" id="1423747.FC69_GL000403"/>
<organism evidence="4 5">
    <name type="scientific">Latilactobacillus fuchuensis DSM 14340 = JCM 11249</name>
    <dbReference type="NCBI Taxonomy" id="1423747"/>
    <lineage>
        <taxon>Bacteria</taxon>
        <taxon>Bacillati</taxon>
        <taxon>Bacillota</taxon>
        <taxon>Bacilli</taxon>
        <taxon>Lactobacillales</taxon>
        <taxon>Lactobacillaceae</taxon>
        <taxon>Latilactobacillus</taxon>
    </lineage>
</organism>